<keyword evidence="1" id="KW-1133">Transmembrane helix</keyword>
<dbReference type="InterPro" id="IPR036680">
    <property type="entry name" value="SPOR-like_sf"/>
</dbReference>
<evidence type="ECO:0000313" key="3">
    <source>
        <dbReference type="EMBL" id="RCL37812.1"/>
    </source>
</evidence>
<feature type="transmembrane region" description="Helical" evidence="1">
    <location>
        <begin position="6"/>
        <end position="24"/>
    </location>
</feature>
<gene>
    <name evidence="3" type="ORF">DBW98_03395</name>
</gene>
<evidence type="ECO:0000256" key="1">
    <source>
        <dbReference type="SAM" id="Phobius"/>
    </source>
</evidence>
<dbReference type="PROSITE" id="PS51724">
    <property type="entry name" value="SPOR"/>
    <property type="match status" value="1"/>
</dbReference>
<sequence>MSFNRLLGIFVAVTILMWVLIFALSPQPKYQPSININIPELPEPSVDTQNRQKIEFEEVNIGDFKIDTKDTLPSAKERVAKIDFNLYVYKIGAFESSKAISAVVKSYNDSGFPAFTKQNESNVNLTNVLVGPFATKKDIEENQKKLNKIAGIKSGEVIVWSP</sequence>
<dbReference type="Gene3D" id="3.30.70.1070">
    <property type="entry name" value="Sporulation related repeat"/>
    <property type="match status" value="1"/>
</dbReference>
<accession>A0A368BLS3</accession>
<keyword evidence="1" id="KW-0472">Membrane</keyword>
<dbReference type="Proteomes" id="UP000253032">
    <property type="component" value="Unassembled WGS sequence"/>
</dbReference>
<proteinExistence type="predicted"/>
<evidence type="ECO:0000259" key="2">
    <source>
        <dbReference type="PROSITE" id="PS51724"/>
    </source>
</evidence>
<protein>
    <submittedName>
        <fullName evidence="3">SPOR domain-containing protein</fullName>
    </submittedName>
</protein>
<evidence type="ECO:0000313" key="4">
    <source>
        <dbReference type="Proteomes" id="UP000253032"/>
    </source>
</evidence>
<dbReference type="EMBL" id="QOPC01000017">
    <property type="protein sequence ID" value="RCL37812.1"/>
    <property type="molecule type" value="Genomic_DNA"/>
</dbReference>
<name>A0A368BLS3_9GAMM</name>
<dbReference type="Pfam" id="PF05036">
    <property type="entry name" value="SPOR"/>
    <property type="match status" value="1"/>
</dbReference>
<dbReference type="AlphaFoldDB" id="A0A368BLS3"/>
<keyword evidence="1" id="KW-0812">Transmembrane</keyword>
<organism evidence="3 4">
    <name type="scientific">SAR86 cluster bacterium</name>
    <dbReference type="NCBI Taxonomy" id="2030880"/>
    <lineage>
        <taxon>Bacteria</taxon>
        <taxon>Pseudomonadati</taxon>
        <taxon>Pseudomonadota</taxon>
        <taxon>Gammaproteobacteria</taxon>
        <taxon>SAR86 cluster</taxon>
    </lineage>
</organism>
<feature type="domain" description="SPOR" evidence="2">
    <location>
        <begin position="81"/>
        <end position="160"/>
    </location>
</feature>
<comment type="caution">
    <text evidence="3">The sequence shown here is derived from an EMBL/GenBank/DDBJ whole genome shotgun (WGS) entry which is preliminary data.</text>
</comment>
<dbReference type="SUPFAM" id="SSF110997">
    <property type="entry name" value="Sporulation related repeat"/>
    <property type="match status" value="1"/>
</dbReference>
<dbReference type="InterPro" id="IPR007730">
    <property type="entry name" value="SPOR-like_dom"/>
</dbReference>
<dbReference type="GO" id="GO:0042834">
    <property type="term" value="F:peptidoglycan binding"/>
    <property type="evidence" value="ECO:0007669"/>
    <property type="project" value="InterPro"/>
</dbReference>
<reference evidence="3 4" key="1">
    <citation type="journal article" date="2018" name="Microbiome">
        <title>Fine metagenomic profile of the Mediterranean stratified and mixed water columns revealed by assembly and recruitment.</title>
        <authorList>
            <person name="Haro-Moreno J.M."/>
            <person name="Lopez-Perez M."/>
            <person name="De La Torre J.R."/>
            <person name="Picazo A."/>
            <person name="Camacho A."/>
            <person name="Rodriguez-Valera F."/>
        </authorList>
    </citation>
    <scope>NUCLEOTIDE SEQUENCE [LARGE SCALE GENOMIC DNA]</scope>
    <source>
        <strain evidence="3">MED-G84</strain>
    </source>
</reference>